<feature type="compositionally biased region" description="Basic and acidic residues" evidence="1">
    <location>
        <begin position="478"/>
        <end position="488"/>
    </location>
</feature>
<accession>U1HWE8</accession>
<dbReference type="eggNOG" id="ENOG502SZ7A">
    <property type="taxonomic scope" value="Eukaryota"/>
</dbReference>
<feature type="compositionally biased region" description="Low complexity" evidence="1">
    <location>
        <begin position="1"/>
        <end position="13"/>
    </location>
</feature>
<feature type="compositionally biased region" description="Polar residues" evidence="1">
    <location>
        <begin position="463"/>
        <end position="477"/>
    </location>
</feature>
<dbReference type="Proteomes" id="UP000019373">
    <property type="component" value="Unassembled WGS sequence"/>
</dbReference>
<gene>
    <name evidence="2" type="ORF">EPUS_00963</name>
</gene>
<dbReference type="HOGENOM" id="CLU_559009_0_0_1"/>
<sequence length="488" mass="54741">MPPDSPTSASSAPHGGRLNVSSKNTQRPSDESNNPFISSVRDPKPSGAYKVYGLPTTASRWAELTKSENTAGLTINTLLQADSASEIRLPQFLVLRTIWPDHTSVLMDYLVKLGFQQTDYERRKATMRENKAWKAYIDFLEENFKHRQSKPYRSSSSFPGDLGIFGIALGNQLKIYEEKVSAGRTSVKEGFAADSKSRQLRPRAPLLMMPATPERSSGSVKMDFETPGTPSQPVPLPAEDEAIVNFALIAFLQAIWRLDPAHDTCWTPHRKAFKFVPTLQNDVKGKGFTAVTDGHLEYSPSELRNKPAAILEVKAAHRERQNQGRHRIYMQESAQMALWIAAEPDSHWRAPLRSTVDGNADRDEIFITLAENKNQYLDYLHGKPATDEAFLRMWLFGPYRIKSADHMENFGSEISELLSYAEASALDAIGRTPTAQSDHFSDDAKPLRAIQVSTNVEKLGQQLSKMEISNKQESSVRQLDERNHHEEA</sequence>
<organism evidence="2 3">
    <name type="scientific">Endocarpon pusillum (strain Z07020 / HMAS-L-300199)</name>
    <name type="common">Lichen-forming fungus</name>
    <dbReference type="NCBI Taxonomy" id="1263415"/>
    <lineage>
        <taxon>Eukaryota</taxon>
        <taxon>Fungi</taxon>
        <taxon>Dikarya</taxon>
        <taxon>Ascomycota</taxon>
        <taxon>Pezizomycotina</taxon>
        <taxon>Eurotiomycetes</taxon>
        <taxon>Chaetothyriomycetidae</taxon>
        <taxon>Verrucariales</taxon>
        <taxon>Verrucariaceae</taxon>
        <taxon>Endocarpon</taxon>
    </lineage>
</organism>
<evidence type="ECO:0000313" key="2">
    <source>
        <dbReference type="EMBL" id="ERF73709.1"/>
    </source>
</evidence>
<dbReference type="AlphaFoldDB" id="U1HWE8"/>
<name>U1HWE8_ENDPU</name>
<feature type="region of interest" description="Disordered" evidence="1">
    <location>
        <begin position="463"/>
        <end position="488"/>
    </location>
</feature>
<dbReference type="GeneID" id="19236022"/>
<keyword evidence="3" id="KW-1185">Reference proteome</keyword>
<feature type="region of interest" description="Disordered" evidence="1">
    <location>
        <begin position="1"/>
        <end position="42"/>
    </location>
</feature>
<feature type="region of interest" description="Disordered" evidence="1">
    <location>
        <begin position="203"/>
        <end position="234"/>
    </location>
</feature>
<reference evidence="3" key="1">
    <citation type="journal article" date="2014" name="BMC Genomics">
        <title>Genome characteristics reveal the impact of lichenization on lichen-forming fungus Endocarpon pusillum Hedwig (Verrucariales, Ascomycota).</title>
        <authorList>
            <person name="Wang Y.-Y."/>
            <person name="Liu B."/>
            <person name="Zhang X.-Y."/>
            <person name="Zhou Q.-M."/>
            <person name="Zhang T."/>
            <person name="Li H."/>
            <person name="Yu Y.-F."/>
            <person name="Zhang X.-L."/>
            <person name="Hao X.-Y."/>
            <person name="Wang M."/>
            <person name="Wang L."/>
            <person name="Wei J.-C."/>
        </authorList>
    </citation>
    <scope>NUCLEOTIDE SEQUENCE [LARGE SCALE GENOMIC DNA]</scope>
    <source>
        <strain evidence="3">Z07020 / HMAS-L-300199</strain>
    </source>
</reference>
<dbReference type="EMBL" id="KE720941">
    <property type="protein sequence ID" value="ERF73709.1"/>
    <property type="molecule type" value="Genomic_DNA"/>
</dbReference>
<dbReference type="RefSeq" id="XP_007800712.1">
    <property type="nucleotide sequence ID" value="XM_007802521.1"/>
</dbReference>
<dbReference type="OrthoDB" id="3508621at2759"/>
<proteinExistence type="predicted"/>
<dbReference type="OMA" id="MFRAFST"/>
<evidence type="ECO:0000313" key="3">
    <source>
        <dbReference type="Proteomes" id="UP000019373"/>
    </source>
</evidence>
<protein>
    <submittedName>
        <fullName evidence="2">Uncharacterized protein</fullName>
    </submittedName>
</protein>
<evidence type="ECO:0000256" key="1">
    <source>
        <dbReference type="SAM" id="MobiDB-lite"/>
    </source>
</evidence>
<feature type="compositionally biased region" description="Polar residues" evidence="1">
    <location>
        <begin position="19"/>
        <end position="37"/>
    </location>
</feature>